<evidence type="ECO:0000313" key="2">
    <source>
        <dbReference type="EMBL" id="MFC7058696.1"/>
    </source>
</evidence>
<name>A0ABD5VZJ2_9EURY</name>
<proteinExistence type="predicted"/>
<protein>
    <recommendedName>
        <fullName evidence="1">Domain of unknown function domain-containing protein</fullName>
    </recommendedName>
</protein>
<dbReference type="AlphaFoldDB" id="A0ABD5VZJ2"/>
<organism evidence="2 3">
    <name type="scientific">Halovenus salina</name>
    <dbReference type="NCBI Taxonomy" id="1510225"/>
    <lineage>
        <taxon>Archaea</taxon>
        <taxon>Methanobacteriati</taxon>
        <taxon>Methanobacteriota</taxon>
        <taxon>Stenosarchaea group</taxon>
        <taxon>Halobacteria</taxon>
        <taxon>Halobacteriales</taxon>
        <taxon>Haloarculaceae</taxon>
        <taxon>Halovenus</taxon>
    </lineage>
</organism>
<feature type="domain" description="Domain of unknown function" evidence="1">
    <location>
        <begin position="1"/>
        <end position="170"/>
    </location>
</feature>
<dbReference type="InterPro" id="IPR058415">
    <property type="entry name" value="DUF8102"/>
</dbReference>
<sequence>MSPADRDYLHGEADFSSVQAERNARARIRDRVYESTYDFEVLVEQLSDRDRQLVFEKRLGTEGKSAYDALVSALAFLYQGIEDTGVDFEDALAEAVNVAQARNDRAATVDLDVTFHALSTEELLRRLRAGETLSLTEIAYLQQSDEISQAELARYFSGDEETIDDGRIQSKVTQF</sequence>
<dbReference type="EMBL" id="JBHSZI010000001">
    <property type="protein sequence ID" value="MFC7058696.1"/>
    <property type="molecule type" value="Genomic_DNA"/>
</dbReference>
<dbReference type="Proteomes" id="UP001596445">
    <property type="component" value="Unassembled WGS sequence"/>
</dbReference>
<gene>
    <name evidence="2" type="ORF">ACFQQG_11565</name>
</gene>
<reference evidence="2 3" key="1">
    <citation type="journal article" date="2019" name="Int. J. Syst. Evol. Microbiol.">
        <title>The Global Catalogue of Microorganisms (GCM) 10K type strain sequencing project: providing services to taxonomists for standard genome sequencing and annotation.</title>
        <authorList>
            <consortium name="The Broad Institute Genomics Platform"/>
            <consortium name="The Broad Institute Genome Sequencing Center for Infectious Disease"/>
            <person name="Wu L."/>
            <person name="Ma J."/>
        </authorList>
    </citation>
    <scope>NUCLEOTIDE SEQUENCE [LARGE SCALE GENOMIC DNA]</scope>
    <source>
        <strain evidence="2 3">JCM 30072</strain>
    </source>
</reference>
<evidence type="ECO:0000313" key="3">
    <source>
        <dbReference type="Proteomes" id="UP001596445"/>
    </source>
</evidence>
<evidence type="ECO:0000259" key="1">
    <source>
        <dbReference type="Pfam" id="PF26404"/>
    </source>
</evidence>
<dbReference type="Pfam" id="PF26404">
    <property type="entry name" value="DUF8102"/>
    <property type="match status" value="1"/>
</dbReference>
<comment type="caution">
    <text evidence="2">The sequence shown here is derived from an EMBL/GenBank/DDBJ whole genome shotgun (WGS) entry which is preliminary data.</text>
</comment>
<accession>A0ABD5VZJ2</accession>
<keyword evidence="3" id="KW-1185">Reference proteome</keyword>